<feature type="domain" description="SGNH hydrolase-type esterase" evidence="1">
    <location>
        <begin position="209"/>
        <end position="395"/>
    </location>
</feature>
<dbReference type="Proteomes" id="UP000612282">
    <property type="component" value="Unassembled WGS sequence"/>
</dbReference>
<dbReference type="PANTHER" id="PTHR43784">
    <property type="entry name" value="GDSL-LIKE LIPASE/ACYLHYDROLASE, PUTATIVE (AFU_ORTHOLOGUE AFUA_2G00820)-RELATED"/>
    <property type="match status" value="1"/>
</dbReference>
<keyword evidence="3" id="KW-1185">Reference proteome</keyword>
<accession>A0ABQ3XK73</accession>
<dbReference type="RefSeq" id="WP_203804291.1">
    <property type="nucleotide sequence ID" value="NZ_BAAAQE010000093.1"/>
</dbReference>
<dbReference type="EMBL" id="BOMG01000092">
    <property type="protein sequence ID" value="GID58895.1"/>
    <property type="molecule type" value="Genomic_DNA"/>
</dbReference>
<reference evidence="2 3" key="1">
    <citation type="submission" date="2021-01" db="EMBL/GenBank/DDBJ databases">
        <title>Whole genome shotgun sequence of Actinoplanes couchii NBRC 106145.</title>
        <authorList>
            <person name="Komaki H."/>
            <person name="Tamura T."/>
        </authorList>
    </citation>
    <scope>NUCLEOTIDE SEQUENCE [LARGE SCALE GENOMIC DNA]</scope>
    <source>
        <strain evidence="2 3">NBRC 106145</strain>
    </source>
</reference>
<evidence type="ECO:0000259" key="1">
    <source>
        <dbReference type="Pfam" id="PF13472"/>
    </source>
</evidence>
<protein>
    <submittedName>
        <fullName evidence="2">SGNH hydrolase</fullName>
    </submittedName>
</protein>
<dbReference type="InterPro" id="IPR053140">
    <property type="entry name" value="GDSL_Rv0518-like"/>
</dbReference>
<dbReference type="Pfam" id="PF13472">
    <property type="entry name" value="Lipase_GDSL_2"/>
    <property type="match status" value="1"/>
</dbReference>
<dbReference type="SUPFAM" id="SSF52266">
    <property type="entry name" value="SGNH hydrolase"/>
    <property type="match status" value="1"/>
</dbReference>
<organism evidence="2 3">
    <name type="scientific">Actinoplanes couchii</name>
    <dbReference type="NCBI Taxonomy" id="403638"/>
    <lineage>
        <taxon>Bacteria</taxon>
        <taxon>Bacillati</taxon>
        <taxon>Actinomycetota</taxon>
        <taxon>Actinomycetes</taxon>
        <taxon>Micromonosporales</taxon>
        <taxon>Micromonosporaceae</taxon>
        <taxon>Actinoplanes</taxon>
    </lineage>
</organism>
<gene>
    <name evidence="2" type="ORF">Aco03nite_072990</name>
</gene>
<dbReference type="PANTHER" id="PTHR43784:SF2">
    <property type="entry name" value="GDSL-LIKE LIPASE_ACYLHYDROLASE, PUTATIVE (AFU_ORTHOLOGUE AFUA_2G00820)-RELATED"/>
    <property type="match status" value="1"/>
</dbReference>
<dbReference type="Gene3D" id="3.40.50.1110">
    <property type="entry name" value="SGNH hydrolase"/>
    <property type="match status" value="1"/>
</dbReference>
<dbReference type="InterPro" id="IPR036514">
    <property type="entry name" value="SGNH_hydro_sf"/>
</dbReference>
<keyword evidence="2" id="KW-0378">Hydrolase</keyword>
<dbReference type="GO" id="GO:0016787">
    <property type="term" value="F:hydrolase activity"/>
    <property type="evidence" value="ECO:0007669"/>
    <property type="project" value="UniProtKB-KW"/>
</dbReference>
<name>A0ABQ3XK73_9ACTN</name>
<dbReference type="InterPro" id="IPR013830">
    <property type="entry name" value="SGNH_hydro"/>
</dbReference>
<sequence length="423" mass="44089">MEAAGPETAPEVLIDTVLPAATGAPAAAVDDVGIRSRVAVWGPAVEVAPAATGTFDDVTIRHVVYASGGGTRPRVRVSNLHGTTPLAVGHVDLAEQSLGGVAVPGSHHRLTFGGLGSVTVPAGTELFSDPADMTITAGSNLLISIYLPEDTGPATAHRAGLTRTYVSTAGDHAADDGSENYPHLKYQASWYFLSGLDLLSPVATGTVVAFGDSITDGYGSTALTNRRYPDYLARRIAAARGGANRTVVNAGMANNRVLRDVGDGAAGGRSALSRFGHDALGFENVRAVILLEGVNDIMDDVTAAQLQEGYRQLVATAHERGVPVYGATILPFGGSKAYNARREAVRQQVNTGIRAGNVFDGYFDFDAKVCDPADRTRLRADYALDDKLHLTDAGMSALADAVDLRVIGAGVVWQLPAAPCWAA</sequence>
<evidence type="ECO:0000313" key="3">
    <source>
        <dbReference type="Proteomes" id="UP000612282"/>
    </source>
</evidence>
<proteinExistence type="predicted"/>
<comment type="caution">
    <text evidence="2">The sequence shown here is derived from an EMBL/GenBank/DDBJ whole genome shotgun (WGS) entry which is preliminary data.</text>
</comment>
<evidence type="ECO:0000313" key="2">
    <source>
        <dbReference type="EMBL" id="GID58895.1"/>
    </source>
</evidence>